<organism evidence="3 4">
    <name type="scientific">Metabacillus rhizolycopersici</name>
    <dbReference type="NCBI Taxonomy" id="2875709"/>
    <lineage>
        <taxon>Bacteria</taxon>
        <taxon>Bacillati</taxon>
        <taxon>Bacillota</taxon>
        <taxon>Bacilli</taxon>
        <taxon>Bacillales</taxon>
        <taxon>Bacillaceae</taxon>
        <taxon>Metabacillus</taxon>
    </lineage>
</organism>
<dbReference type="Gene3D" id="3.60.21.10">
    <property type="match status" value="1"/>
</dbReference>
<feature type="transmembrane region" description="Helical" evidence="1">
    <location>
        <begin position="7"/>
        <end position="26"/>
    </location>
</feature>
<evidence type="ECO:0000313" key="3">
    <source>
        <dbReference type="EMBL" id="MBZ5750938.1"/>
    </source>
</evidence>
<evidence type="ECO:0000259" key="2">
    <source>
        <dbReference type="Pfam" id="PF00149"/>
    </source>
</evidence>
<dbReference type="PANTHER" id="PTHR43143:SF5">
    <property type="entry name" value="SECRETED PROTEIN"/>
    <property type="match status" value="1"/>
</dbReference>
<reference evidence="3" key="1">
    <citation type="submission" date="2024-05" db="EMBL/GenBank/DDBJ databases">
        <title>Metabacillus sp. nov., isolated from the rhizosphere soil of tomato plants.</title>
        <authorList>
            <person name="Ma R."/>
        </authorList>
    </citation>
    <scope>NUCLEOTIDE SEQUENCE</scope>
    <source>
        <strain evidence="3">DBTR6</strain>
    </source>
</reference>
<feature type="domain" description="Calcineurin-like phosphoesterase" evidence="2">
    <location>
        <begin position="198"/>
        <end position="390"/>
    </location>
</feature>
<dbReference type="Proteomes" id="UP001165287">
    <property type="component" value="Unassembled WGS sequence"/>
</dbReference>
<name>A0ABS7URK8_9BACI</name>
<sequence length="503" mass="58339">MYKFNHVVSLIWMALLVSLFLPSYYVNHSGHSSPVEKSASNNFYHAHQYTSVTANHVMVSDNATSNEPPNGYKPKGEKEFSTKKYLSLKEKDSEANETRSITKFPYHRFDVKVDKDVKPSDKVTIHWEGKSLPGRQVTMYVWNIQDEKWVGLERKLAGENDFELNGTITAEEYVENNKLSVIVQDQVSIQSKSYDYSFVWMSDTQYYAQDHPAIFKTLTEWISQHKAVMNIKYVVHTGDIVNKGQDINQWQRADSYMNTLDVAKIPYGVLPGNHDVGDHFKLYQQYFGENRFRKKHYYGDSYQNNRGHYDLISVNGKDYLFVYMGGDVKAVDIEWMNQVLADFKDRTAILVFHEYLKKNGKRSQQGNAIFEKIVVPNHHVVAVLSGHYHSSKLLVDDLDDNLDGIVDRKVYQLLADYQKGPEGGSGFIRLLHVDEETNSIDVQTYSPYLDRYHYYNPDKYPGKDQFTMDIDVRRTEKMVATRYVEVNVYKQISDDNVVFLANE</sequence>
<comment type="caution">
    <text evidence="3">The sequence shown here is derived from an EMBL/GenBank/DDBJ whole genome shotgun (WGS) entry which is preliminary data.</text>
</comment>
<dbReference type="EMBL" id="JAIQUM010000023">
    <property type="protein sequence ID" value="MBZ5750938.1"/>
    <property type="molecule type" value="Genomic_DNA"/>
</dbReference>
<accession>A0ABS7URK8</accession>
<keyword evidence="4" id="KW-1185">Reference proteome</keyword>
<evidence type="ECO:0000256" key="1">
    <source>
        <dbReference type="SAM" id="Phobius"/>
    </source>
</evidence>
<dbReference type="PANTHER" id="PTHR43143">
    <property type="entry name" value="METALLOPHOSPHOESTERASE, CALCINEURIN SUPERFAMILY"/>
    <property type="match status" value="1"/>
</dbReference>
<dbReference type="RefSeq" id="WP_224139215.1">
    <property type="nucleotide sequence ID" value="NZ_JAIQUM010000023.1"/>
</dbReference>
<keyword evidence="1" id="KW-0812">Transmembrane</keyword>
<keyword evidence="1" id="KW-1133">Transmembrane helix</keyword>
<proteinExistence type="predicted"/>
<gene>
    <name evidence="3" type="ORF">K9V48_11905</name>
</gene>
<dbReference type="Pfam" id="PF00149">
    <property type="entry name" value="Metallophos"/>
    <property type="match status" value="1"/>
</dbReference>
<dbReference type="InterPro" id="IPR051918">
    <property type="entry name" value="STPP_CPPED1"/>
</dbReference>
<dbReference type="InterPro" id="IPR004843">
    <property type="entry name" value="Calcineurin-like_PHP"/>
</dbReference>
<dbReference type="InterPro" id="IPR029052">
    <property type="entry name" value="Metallo-depent_PP-like"/>
</dbReference>
<evidence type="ECO:0000313" key="4">
    <source>
        <dbReference type="Proteomes" id="UP001165287"/>
    </source>
</evidence>
<keyword evidence="1" id="KW-0472">Membrane</keyword>
<dbReference type="SUPFAM" id="SSF56300">
    <property type="entry name" value="Metallo-dependent phosphatases"/>
    <property type="match status" value="1"/>
</dbReference>
<protein>
    <submittedName>
        <fullName evidence="3">Metallophosphoesterase</fullName>
    </submittedName>
</protein>